<protein>
    <recommendedName>
        <fullName evidence="3">Methyl-accepting chemotaxis protein</fullName>
    </recommendedName>
</protein>
<evidence type="ECO:0000313" key="1">
    <source>
        <dbReference type="EMBL" id="OOM76051.1"/>
    </source>
</evidence>
<dbReference type="Proteomes" id="UP000190890">
    <property type="component" value="Unassembled WGS sequence"/>
</dbReference>
<dbReference type="Gene3D" id="1.10.287.950">
    <property type="entry name" value="Methyl-accepting chemotaxis protein"/>
    <property type="match status" value="1"/>
</dbReference>
<keyword evidence="2" id="KW-1185">Reference proteome</keyword>
<name>A0A1S8TEI0_9CLOT</name>
<evidence type="ECO:0008006" key="3">
    <source>
        <dbReference type="Google" id="ProtNLM"/>
    </source>
</evidence>
<comment type="caution">
    <text evidence="1">The sequence shown here is derived from an EMBL/GenBank/DDBJ whole genome shotgun (WGS) entry which is preliminary data.</text>
</comment>
<reference evidence="1 2" key="1">
    <citation type="submission" date="2016-05" db="EMBL/GenBank/DDBJ databases">
        <title>Microbial solvent formation.</title>
        <authorList>
            <person name="Poehlein A."/>
            <person name="Montoya Solano J.D."/>
            <person name="Flitsch S."/>
            <person name="Krabben P."/>
            <person name="Duerre P."/>
            <person name="Daniel R."/>
        </authorList>
    </citation>
    <scope>NUCLEOTIDE SEQUENCE [LARGE SCALE GENOMIC DNA]</scope>
    <source>
        <strain evidence="1 2">DSM 2619</strain>
    </source>
</reference>
<organism evidence="1 2">
    <name type="scientific">Clostridium puniceum</name>
    <dbReference type="NCBI Taxonomy" id="29367"/>
    <lineage>
        <taxon>Bacteria</taxon>
        <taxon>Bacillati</taxon>
        <taxon>Bacillota</taxon>
        <taxon>Clostridia</taxon>
        <taxon>Eubacteriales</taxon>
        <taxon>Clostridiaceae</taxon>
        <taxon>Clostridium</taxon>
    </lineage>
</organism>
<proteinExistence type="predicted"/>
<evidence type="ECO:0000313" key="2">
    <source>
        <dbReference type="Proteomes" id="UP000190890"/>
    </source>
</evidence>
<dbReference type="STRING" id="29367.CLPUN_28990"/>
<gene>
    <name evidence="1" type="ORF">CLPUN_28990</name>
</gene>
<dbReference type="SUPFAM" id="SSF58104">
    <property type="entry name" value="Methyl-accepting chemotaxis protein (MCP) signaling domain"/>
    <property type="match status" value="1"/>
</dbReference>
<sequence>MATEMRKLSQLSSEASKQISSYLEEMKNNIESITKSMDNLSDIAESQGQNIEEVSTIIEEITLNSQKLVEGVKN</sequence>
<dbReference type="EMBL" id="LZZM01000178">
    <property type="protein sequence ID" value="OOM76051.1"/>
    <property type="molecule type" value="Genomic_DNA"/>
</dbReference>
<dbReference type="AlphaFoldDB" id="A0A1S8TEI0"/>
<accession>A0A1S8TEI0</accession>